<dbReference type="SUPFAM" id="SSF52266">
    <property type="entry name" value="SGNH hydrolase"/>
    <property type="match status" value="1"/>
</dbReference>
<gene>
    <name evidence="3" type="ORF">HIR71_05730</name>
</gene>
<dbReference type="InterPro" id="IPR051532">
    <property type="entry name" value="Ester_Hydrolysis_Enzymes"/>
</dbReference>
<dbReference type="PANTHER" id="PTHR30383">
    <property type="entry name" value="THIOESTERASE 1/PROTEASE 1/LYSOPHOSPHOLIPASE L1"/>
    <property type="match status" value="1"/>
</dbReference>
<evidence type="ECO:0000313" key="3">
    <source>
        <dbReference type="EMBL" id="NMR19725.1"/>
    </source>
</evidence>
<evidence type="ECO:0000259" key="2">
    <source>
        <dbReference type="Pfam" id="PF13472"/>
    </source>
</evidence>
<dbReference type="Gene3D" id="3.40.50.1110">
    <property type="entry name" value="SGNH hydrolase"/>
    <property type="match status" value="1"/>
</dbReference>
<comment type="caution">
    <text evidence="3">The sequence shown here is derived from an EMBL/GenBank/DDBJ whole genome shotgun (WGS) entry which is preliminary data.</text>
</comment>
<proteinExistence type="predicted"/>
<evidence type="ECO:0000256" key="1">
    <source>
        <dbReference type="SAM" id="SignalP"/>
    </source>
</evidence>
<dbReference type="GO" id="GO:0004622">
    <property type="term" value="F:phosphatidylcholine lysophospholipase activity"/>
    <property type="evidence" value="ECO:0007669"/>
    <property type="project" value="TreeGrafter"/>
</dbReference>
<dbReference type="Proteomes" id="UP000562124">
    <property type="component" value="Unassembled WGS sequence"/>
</dbReference>
<reference evidence="3 4" key="1">
    <citation type="submission" date="2020-04" db="EMBL/GenBank/DDBJ databases">
        <title>Sequencing and Assembly of C. fimi.</title>
        <authorList>
            <person name="Ramsey A.R."/>
        </authorList>
    </citation>
    <scope>NUCLEOTIDE SEQUENCE [LARGE SCALE GENOMIC DNA]</scope>
    <source>
        <strain evidence="3 4">SB</strain>
    </source>
</reference>
<evidence type="ECO:0000313" key="4">
    <source>
        <dbReference type="Proteomes" id="UP000562124"/>
    </source>
</evidence>
<feature type="signal peptide" evidence="1">
    <location>
        <begin position="1"/>
        <end position="24"/>
    </location>
</feature>
<dbReference type="InterPro" id="IPR036514">
    <property type="entry name" value="SGNH_hydro_sf"/>
</dbReference>
<name>A0A7Y0QGY9_CELFI</name>
<dbReference type="InterPro" id="IPR013830">
    <property type="entry name" value="SGNH_hydro"/>
</dbReference>
<dbReference type="EMBL" id="JABCJJ010000006">
    <property type="protein sequence ID" value="NMR19725.1"/>
    <property type="molecule type" value="Genomic_DNA"/>
</dbReference>
<dbReference type="PANTHER" id="PTHR30383:SF5">
    <property type="entry name" value="SGNH HYDROLASE-TYPE ESTERASE DOMAIN-CONTAINING PROTEIN"/>
    <property type="match status" value="1"/>
</dbReference>
<keyword evidence="1" id="KW-0732">Signal</keyword>
<sequence length="319" mass="32329">MRHTPRFVVAVAALILAAGAVAPAAALSASATASGAASAVDGPDRLHAPARPVVLALGDSVAAGQQSAPIGTTFARTAQQWRQNGYVARFHEALTTRLDCAPPRSPLEGCPHLQLVDISRTGIPGGPGGVTTTTMLEPGDQLDRAVDFLERRNGDRLTRNDVEVVTLTVGGNDLFGPAVASCVPPTAACGPTLATVFQGFAARYDQILSELRAAAGPDTVIMTMTYYNPLPFCALGAGDPAGATVLGNTVLEGGTLGGATLPAGFNDLIRAVSAEHDAVVVDTFGLLGAGDFVGGNDCTHPNAAGHQVIADAFAAAFPG</sequence>
<organism evidence="3 4">
    <name type="scientific">Cellulomonas fimi</name>
    <dbReference type="NCBI Taxonomy" id="1708"/>
    <lineage>
        <taxon>Bacteria</taxon>
        <taxon>Bacillati</taxon>
        <taxon>Actinomycetota</taxon>
        <taxon>Actinomycetes</taxon>
        <taxon>Micrococcales</taxon>
        <taxon>Cellulomonadaceae</taxon>
        <taxon>Cellulomonas</taxon>
    </lineage>
</organism>
<keyword evidence="4" id="KW-1185">Reference proteome</keyword>
<feature type="domain" description="SGNH hydrolase-type esterase" evidence="2">
    <location>
        <begin position="56"/>
        <end position="308"/>
    </location>
</feature>
<feature type="chain" id="PRO_5039709275" description="SGNH hydrolase-type esterase domain-containing protein" evidence="1">
    <location>
        <begin position="25"/>
        <end position="319"/>
    </location>
</feature>
<dbReference type="RefSeq" id="WP_169324096.1">
    <property type="nucleotide sequence ID" value="NZ_JABCJJ010000006.1"/>
</dbReference>
<protein>
    <recommendedName>
        <fullName evidence="2">SGNH hydrolase-type esterase domain-containing protein</fullName>
    </recommendedName>
</protein>
<dbReference type="AlphaFoldDB" id="A0A7Y0QGY9"/>
<dbReference type="Pfam" id="PF13472">
    <property type="entry name" value="Lipase_GDSL_2"/>
    <property type="match status" value="1"/>
</dbReference>
<accession>A0A7Y0QGY9</accession>